<keyword evidence="2" id="KW-1185">Reference proteome</keyword>
<dbReference type="AlphaFoldDB" id="A0AAD4Q8U8"/>
<evidence type="ECO:0000313" key="1">
    <source>
        <dbReference type="EMBL" id="KAH8993141.1"/>
    </source>
</evidence>
<reference evidence="1" key="1">
    <citation type="submission" date="2022-01" db="EMBL/GenBank/DDBJ databases">
        <title>Comparative genomics reveals a dynamic genome evolution in the ectomycorrhizal milk-cap (Lactarius) mushrooms.</title>
        <authorList>
            <consortium name="DOE Joint Genome Institute"/>
            <person name="Lebreton A."/>
            <person name="Tang N."/>
            <person name="Kuo A."/>
            <person name="LaButti K."/>
            <person name="Drula E."/>
            <person name="Barry K."/>
            <person name="Clum A."/>
            <person name="Lipzen A."/>
            <person name="Mousain D."/>
            <person name="Ng V."/>
            <person name="Wang R."/>
            <person name="Wang X."/>
            <person name="Dai Y."/>
            <person name="Henrissat B."/>
            <person name="Grigoriev I.V."/>
            <person name="Guerin-Laguette A."/>
            <person name="Yu F."/>
            <person name="Martin F.M."/>
        </authorList>
    </citation>
    <scope>NUCLEOTIDE SEQUENCE</scope>
    <source>
        <strain evidence="1">QP</strain>
    </source>
</reference>
<dbReference type="Proteomes" id="UP001201163">
    <property type="component" value="Unassembled WGS sequence"/>
</dbReference>
<organism evidence="1 2">
    <name type="scientific">Lactarius akahatsu</name>
    <dbReference type="NCBI Taxonomy" id="416441"/>
    <lineage>
        <taxon>Eukaryota</taxon>
        <taxon>Fungi</taxon>
        <taxon>Dikarya</taxon>
        <taxon>Basidiomycota</taxon>
        <taxon>Agaricomycotina</taxon>
        <taxon>Agaricomycetes</taxon>
        <taxon>Russulales</taxon>
        <taxon>Russulaceae</taxon>
        <taxon>Lactarius</taxon>
    </lineage>
</organism>
<protein>
    <submittedName>
        <fullName evidence="1">Uncharacterized protein</fullName>
    </submittedName>
</protein>
<gene>
    <name evidence="1" type="ORF">EDB92DRAFT_1855074</name>
</gene>
<dbReference type="SUPFAM" id="SSF52047">
    <property type="entry name" value="RNI-like"/>
    <property type="match status" value="1"/>
</dbReference>
<accession>A0AAD4Q8U8</accession>
<evidence type="ECO:0000313" key="2">
    <source>
        <dbReference type="Proteomes" id="UP001201163"/>
    </source>
</evidence>
<dbReference type="EMBL" id="JAKELL010000019">
    <property type="protein sequence ID" value="KAH8993141.1"/>
    <property type="molecule type" value="Genomic_DNA"/>
</dbReference>
<dbReference type="InterPro" id="IPR032675">
    <property type="entry name" value="LRR_dom_sf"/>
</dbReference>
<proteinExistence type="predicted"/>
<sequence length="658" mass="73691">MFLDLNFNAGSWYINPCIQLASFQLKAQMSSIPDELTTTVFSIVGSLPTLQKAKLILDHCLALIEAGEYGHMRAVEHYLEVYLKTPDLPTDDISRALFARGRARTSAGHQLILLASRDFEAASISDPSCHEFQMRRPLRLEPAAIHFAGGPALQRVPLEIWDRIASFIPRYFLRNWLSLRSFHREIALRRVFHTVDLYLDEDSNWNRTLDIFDRVRIDPSFSRIIKSLRIHWAYVSGDMLKIMSRLFRTALPEFRALEELEWIGYPELRADMVKALLKSHPNLVKLGLIGFHFDAVGVSGFTSLKRFTLRAEDDDHGDANMNEVRTVLDKNENTLTHLTLGANLARTHSWDLAFGSPTIQNLTHLELVDTRISHVVLARIAHAYNLVSLTLHGTLDTPAEATAIFGANHIPSYPDAGCEGTSASVTGALTHVLLPRLEAFRFALVGHDDDDPLFGAVVQFLRARPHLRRLDLGMCPWELVRGLIPELTGLRALRVRIASLTSIAVDALVRGLPSDMQAIHLSCVESDRFMHEYAHAFSRFGTLNMLHLYDASSRRTQPSHMHESQVHACDVALTIPSLDYVGWHGEHFVVVRHHHLGSSTVCGQLGGGVAGGACAELRELPVRRRLDCGNGVDLGSDDAMWIERKDVPIDYEVSGLES</sequence>
<dbReference type="Gene3D" id="3.80.10.10">
    <property type="entry name" value="Ribonuclease Inhibitor"/>
    <property type="match status" value="1"/>
</dbReference>
<comment type="caution">
    <text evidence="1">The sequence shown here is derived from an EMBL/GenBank/DDBJ whole genome shotgun (WGS) entry which is preliminary data.</text>
</comment>
<name>A0AAD4Q8U8_9AGAM</name>